<feature type="transmembrane region" description="Helical" evidence="1">
    <location>
        <begin position="333"/>
        <end position="353"/>
    </location>
</feature>
<feature type="transmembrane region" description="Helical" evidence="1">
    <location>
        <begin position="463"/>
        <end position="486"/>
    </location>
</feature>
<dbReference type="Gene3D" id="1.20.1640.10">
    <property type="entry name" value="Multidrug efflux transporter AcrB transmembrane domain"/>
    <property type="match status" value="2"/>
</dbReference>
<evidence type="ECO:0000313" key="2">
    <source>
        <dbReference type="EMBL" id="VAW78026.1"/>
    </source>
</evidence>
<feature type="transmembrane region" description="Helical" evidence="1">
    <location>
        <begin position="872"/>
        <end position="896"/>
    </location>
</feature>
<feature type="transmembrane region" description="Helical" evidence="1">
    <location>
        <begin position="946"/>
        <end position="967"/>
    </location>
</feature>
<feature type="transmembrane region" description="Helical" evidence="1">
    <location>
        <begin position="12"/>
        <end position="32"/>
    </location>
</feature>
<name>A0A3B0ZBE4_9ZZZZ</name>
<dbReference type="Pfam" id="PF00873">
    <property type="entry name" value="ACR_tran"/>
    <property type="match status" value="1"/>
</dbReference>
<feature type="transmembrane region" description="Helical" evidence="1">
    <location>
        <begin position="521"/>
        <end position="539"/>
    </location>
</feature>
<dbReference type="AlphaFoldDB" id="A0A3B0ZBE4"/>
<dbReference type="SUPFAM" id="SSF82866">
    <property type="entry name" value="Multidrug efflux transporter AcrB transmembrane domain"/>
    <property type="match status" value="2"/>
</dbReference>
<dbReference type="GO" id="GO:0005886">
    <property type="term" value="C:plasma membrane"/>
    <property type="evidence" value="ECO:0007669"/>
    <property type="project" value="TreeGrafter"/>
</dbReference>
<keyword evidence="1" id="KW-0812">Transmembrane</keyword>
<organism evidence="2">
    <name type="scientific">hydrothermal vent metagenome</name>
    <dbReference type="NCBI Taxonomy" id="652676"/>
    <lineage>
        <taxon>unclassified sequences</taxon>
        <taxon>metagenomes</taxon>
        <taxon>ecological metagenomes</taxon>
    </lineage>
</organism>
<feature type="transmembrane region" description="Helical" evidence="1">
    <location>
        <begin position="902"/>
        <end position="925"/>
    </location>
</feature>
<evidence type="ECO:0000256" key="1">
    <source>
        <dbReference type="SAM" id="Phobius"/>
    </source>
</evidence>
<proteinExistence type="predicted"/>
<sequence>MILTRYALGNPVAALVAALMLLLFGLISLGRLPVQLTPEVERPEITITTNWRSAAPEEIESEILEPQEKALRGTPGMTEMLSRAQRGRGRLTLSFKTGTDLQRALVDVLNRLNRVSGYPDEVDEPRLSTIGARNRPIAWFIIKPLPGNERDISSYFHFVEDLVQTRFERVSGVASSDIRGGREKELRITFDPYRLAAFDIDLPTVAARVGRNEDISAGEVDVGKRRYTIRFAGTYPVSQFGELVVDWREGRPVLLRDVARVELLPVDRTSLVINQGTHAIAVNAYRESGVNVLKVMKGLQQAASELEAPLQQAGLSIQQVYDETVYIQNSVEMLSGSLAAGVVLAIGVLWWFFRRIRATLVVAMAIPLCLAAAFVLLDISGHTLNIISLAGLAFAVGMVLDAGIVVLENVVRLREQGKSPAEAALQGVNQVWGALLASTVTTVAVFLPVVFLAEESGQLFADLAIAISAAVVASLLIAVSLVPVAASQWLGELNLEDRHANWWRAVTRWLMTLTATRGRRYSLILLLIGLPPVLSWVLLPEADYLPSGNRNRVSANINVAPGVNLETIEREMGQVIAARMQPYLTGEKQPQVKHYFFVVYRGGAFMAVRAVNPEQAGDLVPVLNRLVRGFPDTLAFARRDSLFRGFGGSGSVEINLQSRHLEALLDVARTGYELIEETIPGASVSPQPGLEMAEPEILLVPDERRIAEAGWNRETVARVVRALGSGLFVGEYFDGERRRNIVVRAEPWSTPEALASMPVVTPQAGVLPLDELVTIERTAGPNQIRRLDRRRTVTLAVQAPEGMSLERLMEVVRSEIAPQLQELLPEDGTIRYSGTAEKLDQALTAMGGSFLLAIALLYLLMSALFRSFIDSLLVLVVLPLATVGGAIALQLVNLFTFQPLDILTMIGFVILLGLVVNNAILLVYQTRSAERAGLPRRAAVRQAVQLRLRPILMSTLTSLFGMLPLLLVTGAGTELYRGLAAVIVGGLAFSTLFTLVLLPALLRLGETDSDADPASATIST</sequence>
<dbReference type="PANTHER" id="PTHR32063">
    <property type="match status" value="1"/>
</dbReference>
<dbReference type="InterPro" id="IPR001036">
    <property type="entry name" value="Acrflvin-R"/>
</dbReference>
<accession>A0A3B0ZBE4</accession>
<gene>
    <name evidence="2" type="ORF">MNBD_GAMMA14-863</name>
</gene>
<feature type="transmembrane region" description="Helical" evidence="1">
    <location>
        <begin position="979"/>
        <end position="1002"/>
    </location>
</feature>
<dbReference type="GO" id="GO:0042910">
    <property type="term" value="F:xenobiotic transmembrane transporter activity"/>
    <property type="evidence" value="ECO:0007669"/>
    <property type="project" value="TreeGrafter"/>
</dbReference>
<feature type="transmembrane region" description="Helical" evidence="1">
    <location>
        <begin position="360"/>
        <end position="380"/>
    </location>
</feature>
<dbReference type="SUPFAM" id="SSF82714">
    <property type="entry name" value="Multidrug efflux transporter AcrB TolC docking domain, DN and DC subdomains"/>
    <property type="match status" value="2"/>
</dbReference>
<keyword evidence="1" id="KW-0472">Membrane</keyword>
<feature type="transmembrane region" description="Helical" evidence="1">
    <location>
        <begin position="431"/>
        <end position="451"/>
    </location>
</feature>
<reference evidence="2" key="1">
    <citation type="submission" date="2018-06" db="EMBL/GenBank/DDBJ databases">
        <authorList>
            <person name="Zhirakovskaya E."/>
        </authorList>
    </citation>
    <scope>NUCLEOTIDE SEQUENCE</scope>
</reference>
<dbReference type="EMBL" id="UOFM01000240">
    <property type="protein sequence ID" value="VAW78026.1"/>
    <property type="molecule type" value="Genomic_DNA"/>
</dbReference>
<feature type="transmembrane region" description="Helical" evidence="1">
    <location>
        <begin position="842"/>
        <end position="860"/>
    </location>
</feature>
<dbReference type="Gene3D" id="3.30.70.1440">
    <property type="entry name" value="Multidrug efflux transporter AcrB pore domain"/>
    <property type="match status" value="1"/>
</dbReference>
<keyword evidence="1" id="KW-1133">Transmembrane helix</keyword>
<dbReference type="SUPFAM" id="SSF82693">
    <property type="entry name" value="Multidrug efflux transporter AcrB pore domain, PN1, PN2, PC1 and PC2 subdomains"/>
    <property type="match status" value="2"/>
</dbReference>
<dbReference type="Gene3D" id="3.30.70.1430">
    <property type="entry name" value="Multidrug efflux transporter AcrB pore domain"/>
    <property type="match status" value="2"/>
</dbReference>
<dbReference type="PRINTS" id="PR00702">
    <property type="entry name" value="ACRIFLAVINRP"/>
</dbReference>
<protein>
    <submittedName>
        <fullName evidence="2">Acriflavin resistance protein</fullName>
    </submittedName>
</protein>
<dbReference type="PANTHER" id="PTHR32063:SF0">
    <property type="entry name" value="SWARMING MOTILITY PROTEIN SWRC"/>
    <property type="match status" value="1"/>
</dbReference>
<dbReference type="Gene3D" id="3.30.70.1320">
    <property type="entry name" value="Multidrug efflux transporter AcrB pore domain like"/>
    <property type="match status" value="1"/>
</dbReference>
<dbReference type="Gene3D" id="3.30.2090.10">
    <property type="entry name" value="Multidrug efflux transporter AcrB TolC docking domain, DN and DC subdomains"/>
    <property type="match status" value="2"/>
</dbReference>
<feature type="transmembrane region" description="Helical" evidence="1">
    <location>
        <begin position="386"/>
        <end position="411"/>
    </location>
</feature>
<dbReference type="InterPro" id="IPR027463">
    <property type="entry name" value="AcrB_DN_DC_subdom"/>
</dbReference>